<gene>
    <name evidence="2" type="ORF">DES40_0535</name>
</gene>
<proteinExistence type="predicted"/>
<protein>
    <recommendedName>
        <fullName evidence="4">Lipoprotein</fullName>
    </recommendedName>
</protein>
<dbReference type="RefSeq" id="WP_121099020.1">
    <property type="nucleotide sequence ID" value="NZ_RBII01000001.1"/>
</dbReference>
<comment type="caution">
    <text evidence="2">The sequence shown here is derived from an EMBL/GenBank/DDBJ whole genome shotgun (WGS) entry which is preliminary data.</text>
</comment>
<feature type="signal peptide" evidence="1">
    <location>
        <begin position="1"/>
        <end position="28"/>
    </location>
</feature>
<evidence type="ECO:0000313" key="2">
    <source>
        <dbReference type="EMBL" id="RKQ71222.1"/>
    </source>
</evidence>
<keyword evidence="3" id="KW-1185">Reference proteome</keyword>
<feature type="chain" id="PRO_5019210848" description="Lipoprotein" evidence="1">
    <location>
        <begin position="29"/>
        <end position="139"/>
    </location>
</feature>
<accession>A0A420WJW3</accession>
<evidence type="ECO:0008006" key="4">
    <source>
        <dbReference type="Google" id="ProtNLM"/>
    </source>
</evidence>
<organism evidence="2 3">
    <name type="scientific">Litorimonas taeanensis</name>
    <dbReference type="NCBI Taxonomy" id="568099"/>
    <lineage>
        <taxon>Bacteria</taxon>
        <taxon>Pseudomonadati</taxon>
        <taxon>Pseudomonadota</taxon>
        <taxon>Alphaproteobacteria</taxon>
        <taxon>Maricaulales</taxon>
        <taxon>Robiginitomaculaceae</taxon>
    </lineage>
</organism>
<evidence type="ECO:0000256" key="1">
    <source>
        <dbReference type="SAM" id="SignalP"/>
    </source>
</evidence>
<keyword evidence="1" id="KW-0732">Signal</keyword>
<dbReference type="InParanoid" id="A0A420WJW3"/>
<dbReference type="OrthoDB" id="7631219at2"/>
<reference evidence="2 3" key="1">
    <citation type="submission" date="2018-10" db="EMBL/GenBank/DDBJ databases">
        <title>Genomic Encyclopedia of Type Strains, Phase IV (KMG-IV): sequencing the most valuable type-strain genomes for metagenomic binning, comparative biology and taxonomic classification.</title>
        <authorList>
            <person name="Goeker M."/>
        </authorList>
    </citation>
    <scope>NUCLEOTIDE SEQUENCE [LARGE SCALE GENOMIC DNA]</scope>
    <source>
        <strain evidence="2 3">DSM 22008</strain>
    </source>
</reference>
<dbReference type="Proteomes" id="UP000282211">
    <property type="component" value="Unassembled WGS sequence"/>
</dbReference>
<name>A0A420WJW3_9PROT</name>
<evidence type="ECO:0000313" key="3">
    <source>
        <dbReference type="Proteomes" id="UP000282211"/>
    </source>
</evidence>
<dbReference type="EMBL" id="RBII01000001">
    <property type="protein sequence ID" value="RKQ71222.1"/>
    <property type="molecule type" value="Genomic_DNA"/>
</dbReference>
<dbReference type="AlphaFoldDB" id="A0A420WJW3"/>
<sequence length="139" mass="14387">MPTSIPQSFIRASAILAALSILSGCMVAKTTGKVAALPFKGAYHTTKLAGKGVYGTGKLVGKTTFAAGKGVYYMGSVPVKITDKALDTTTKVLSVTTNVVDLSGKVITTSRLIQSYELESELMALRGATNVLSVLVDAA</sequence>